<proteinExistence type="inferred from homology"/>
<organism evidence="10 11">
    <name type="scientific">Drosophila rubida</name>
    <dbReference type="NCBI Taxonomy" id="30044"/>
    <lineage>
        <taxon>Eukaryota</taxon>
        <taxon>Metazoa</taxon>
        <taxon>Ecdysozoa</taxon>
        <taxon>Arthropoda</taxon>
        <taxon>Hexapoda</taxon>
        <taxon>Insecta</taxon>
        <taxon>Pterygota</taxon>
        <taxon>Neoptera</taxon>
        <taxon>Endopterygota</taxon>
        <taxon>Diptera</taxon>
        <taxon>Brachycera</taxon>
        <taxon>Muscomorpha</taxon>
        <taxon>Ephydroidea</taxon>
        <taxon>Drosophilidae</taxon>
        <taxon>Drosophila</taxon>
    </lineage>
</organism>
<evidence type="ECO:0000259" key="9">
    <source>
        <dbReference type="PROSITE" id="PS50240"/>
    </source>
</evidence>
<keyword evidence="5" id="KW-0720">Serine protease</keyword>
<comment type="caution">
    <text evidence="10">The sequence shown here is derived from an EMBL/GenBank/DDBJ whole genome shotgun (WGS) entry which is preliminary data.</text>
</comment>
<dbReference type="InterPro" id="IPR050430">
    <property type="entry name" value="Peptidase_S1"/>
</dbReference>
<keyword evidence="7" id="KW-1015">Disulfide bond</keyword>
<dbReference type="Gene3D" id="2.40.10.10">
    <property type="entry name" value="Trypsin-like serine proteases"/>
    <property type="match status" value="1"/>
</dbReference>
<dbReference type="PANTHER" id="PTHR24276">
    <property type="entry name" value="POLYSERASE-RELATED"/>
    <property type="match status" value="1"/>
</dbReference>
<dbReference type="EMBL" id="JAJJHW010000824">
    <property type="protein sequence ID" value="KAH8381531.1"/>
    <property type="molecule type" value="Genomic_DNA"/>
</dbReference>
<dbReference type="CDD" id="cd00190">
    <property type="entry name" value="Tryp_SPc"/>
    <property type="match status" value="1"/>
</dbReference>
<dbReference type="FunFam" id="2.40.10.10:FF:000068">
    <property type="entry name" value="transmembrane protease serine 2"/>
    <property type="match status" value="1"/>
</dbReference>
<evidence type="ECO:0000256" key="5">
    <source>
        <dbReference type="ARBA" id="ARBA00022825"/>
    </source>
</evidence>
<dbReference type="GO" id="GO:0006508">
    <property type="term" value="P:proteolysis"/>
    <property type="evidence" value="ECO:0007669"/>
    <property type="project" value="UniProtKB-KW"/>
</dbReference>
<evidence type="ECO:0000256" key="4">
    <source>
        <dbReference type="ARBA" id="ARBA00022801"/>
    </source>
</evidence>
<keyword evidence="11" id="KW-1185">Reference proteome</keyword>
<dbReference type="SMART" id="SM00020">
    <property type="entry name" value="Tryp_SPc"/>
    <property type="match status" value="1"/>
</dbReference>
<feature type="domain" description="Peptidase S1" evidence="9">
    <location>
        <begin position="31"/>
        <end position="252"/>
    </location>
</feature>
<feature type="signal peptide" evidence="8">
    <location>
        <begin position="1"/>
        <end position="17"/>
    </location>
</feature>
<dbReference type="PRINTS" id="PR00722">
    <property type="entry name" value="CHYMOTRYPSIN"/>
</dbReference>
<dbReference type="InterPro" id="IPR001314">
    <property type="entry name" value="Peptidase_S1A"/>
</dbReference>
<dbReference type="PROSITE" id="PS50240">
    <property type="entry name" value="TRYPSIN_DOM"/>
    <property type="match status" value="1"/>
</dbReference>
<protein>
    <recommendedName>
        <fullName evidence="9">Peptidase S1 domain-containing protein</fullName>
    </recommendedName>
</protein>
<evidence type="ECO:0000256" key="1">
    <source>
        <dbReference type="ARBA" id="ARBA00007664"/>
    </source>
</evidence>
<evidence type="ECO:0000256" key="3">
    <source>
        <dbReference type="ARBA" id="ARBA00022729"/>
    </source>
</evidence>
<sequence>MHLAGVILLLTTSVLHAEEDLPDRHLVQPRIFNGKTISLRALGGYAVQIYKELKFVCTGTLLSKNFILTAAHCMVGDFGDYHVVSGETEQMPSMFREDRNYVHKGVRHPDFDKYAFIADIAVLKVREPIRGRDTGYMNICSHLMSAGDMVTVSGWGSSEKQKNGNVLRTMLIPLIAKPECNEEIGRKLPVNVICASNYMRSTLCNGDSGGPMIHKGEVCGVSTWTYECGNNIKPDLFMSVYVYRDFINKAMDKFSKEANLDWE</sequence>
<dbReference type="InterPro" id="IPR001254">
    <property type="entry name" value="Trypsin_dom"/>
</dbReference>
<dbReference type="GO" id="GO:0004252">
    <property type="term" value="F:serine-type endopeptidase activity"/>
    <property type="evidence" value="ECO:0007669"/>
    <property type="project" value="InterPro"/>
</dbReference>
<evidence type="ECO:0000256" key="7">
    <source>
        <dbReference type="ARBA" id="ARBA00023157"/>
    </source>
</evidence>
<accession>A0AAD4PPA7</accession>
<feature type="chain" id="PRO_5042208690" description="Peptidase S1 domain-containing protein" evidence="8">
    <location>
        <begin position="18"/>
        <end position="263"/>
    </location>
</feature>
<comment type="similarity">
    <text evidence="1">Belongs to the peptidase S1 family.</text>
</comment>
<keyword evidence="3 8" id="KW-0732">Signal</keyword>
<dbReference type="Pfam" id="PF00089">
    <property type="entry name" value="Trypsin"/>
    <property type="match status" value="1"/>
</dbReference>
<evidence type="ECO:0000256" key="8">
    <source>
        <dbReference type="SAM" id="SignalP"/>
    </source>
</evidence>
<gene>
    <name evidence="10" type="ORF">KR093_007467</name>
</gene>
<evidence type="ECO:0000256" key="6">
    <source>
        <dbReference type="ARBA" id="ARBA00023145"/>
    </source>
</evidence>
<keyword evidence="6" id="KW-0865">Zymogen</keyword>
<keyword evidence="2" id="KW-0645">Protease</keyword>
<evidence type="ECO:0000313" key="10">
    <source>
        <dbReference type="EMBL" id="KAH8381531.1"/>
    </source>
</evidence>
<dbReference type="AlphaFoldDB" id="A0AAD4PPA7"/>
<dbReference type="InterPro" id="IPR043504">
    <property type="entry name" value="Peptidase_S1_PA_chymotrypsin"/>
</dbReference>
<dbReference type="InterPro" id="IPR018114">
    <property type="entry name" value="TRYPSIN_HIS"/>
</dbReference>
<name>A0AAD4PPA7_9MUSC</name>
<evidence type="ECO:0000313" key="11">
    <source>
        <dbReference type="Proteomes" id="UP001200034"/>
    </source>
</evidence>
<evidence type="ECO:0000256" key="2">
    <source>
        <dbReference type="ARBA" id="ARBA00022670"/>
    </source>
</evidence>
<dbReference type="InterPro" id="IPR009003">
    <property type="entry name" value="Peptidase_S1_PA"/>
</dbReference>
<keyword evidence="4" id="KW-0378">Hydrolase</keyword>
<dbReference type="PROSITE" id="PS00134">
    <property type="entry name" value="TRYPSIN_HIS"/>
    <property type="match status" value="1"/>
</dbReference>
<reference evidence="10" key="1">
    <citation type="journal article" date="2021" name="Mol. Ecol. Resour.">
        <title>Phylogenomic analyses of the genus Drosophila reveals genomic signals of climate adaptation.</title>
        <authorList>
            <person name="Li F."/>
            <person name="Rane R.V."/>
            <person name="Luria V."/>
            <person name="Xiong Z."/>
            <person name="Chen J."/>
            <person name="Li Z."/>
            <person name="Catullo R.A."/>
            <person name="Griffin P.C."/>
            <person name="Schiffer M."/>
            <person name="Pearce S."/>
            <person name="Lee S.F."/>
            <person name="McElroy K."/>
            <person name="Stocker A."/>
            <person name="Shirriffs J."/>
            <person name="Cockerell F."/>
            <person name="Coppin C."/>
            <person name="Sgro C.M."/>
            <person name="Karger A."/>
            <person name="Cain J.W."/>
            <person name="Weber J.A."/>
            <person name="Santpere G."/>
            <person name="Kirschner M.W."/>
            <person name="Hoffmann A.A."/>
            <person name="Oakeshott J.G."/>
            <person name="Zhang G."/>
        </authorList>
    </citation>
    <scope>NUCLEOTIDE SEQUENCE</scope>
    <source>
        <strain evidence="10">BGI-SZ-2011g</strain>
    </source>
</reference>
<dbReference type="PANTHER" id="PTHR24276:SF94">
    <property type="entry name" value="AT20289P-RELATED"/>
    <property type="match status" value="1"/>
</dbReference>
<dbReference type="SUPFAM" id="SSF50494">
    <property type="entry name" value="Trypsin-like serine proteases"/>
    <property type="match status" value="1"/>
</dbReference>
<dbReference type="Proteomes" id="UP001200034">
    <property type="component" value="Unassembled WGS sequence"/>
</dbReference>